<keyword evidence="4 7" id="KW-1133">Transmembrane helix</keyword>
<reference evidence="8" key="2">
    <citation type="journal article" date="2021" name="PeerJ">
        <title>Extensive microbial diversity within the chicken gut microbiome revealed by metagenomics and culture.</title>
        <authorList>
            <person name="Gilroy R."/>
            <person name="Ravi A."/>
            <person name="Getino M."/>
            <person name="Pursley I."/>
            <person name="Horton D.L."/>
            <person name="Alikhan N.F."/>
            <person name="Baker D."/>
            <person name="Gharbi K."/>
            <person name="Hall N."/>
            <person name="Watson M."/>
            <person name="Adriaenssens E.M."/>
            <person name="Foster-Nyarko E."/>
            <person name="Jarju S."/>
            <person name="Secka A."/>
            <person name="Antonio M."/>
            <person name="Oren A."/>
            <person name="Chaudhuri R.R."/>
            <person name="La Ragione R."/>
            <person name="Hildebrand F."/>
            <person name="Pallen M.J."/>
        </authorList>
    </citation>
    <scope>NUCLEOTIDE SEQUENCE</scope>
    <source>
        <strain evidence="8">CHK193-30670</strain>
    </source>
</reference>
<dbReference type="PANTHER" id="PTHR34478:SF2">
    <property type="entry name" value="MEMBRANE PROTEIN"/>
    <property type="match status" value="1"/>
</dbReference>
<evidence type="ECO:0000256" key="6">
    <source>
        <dbReference type="SAM" id="Coils"/>
    </source>
</evidence>
<evidence type="ECO:0000256" key="3">
    <source>
        <dbReference type="ARBA" id="ARBA00022692"/>
    </source>
</evidence>
<dbReference type="Pfam" id="PF04011">
    <property type="entry name" value="LemA"/>
    <property type="match status" value="1"/>
</dbReference>
<reference evidence="8" key="1">
    <citation type="submission" date="2020-10" db="EMBL/GenBank/DDBJ databases">
        <authorList>
            <person name="Gilroy R."/>
        </authorList>
    </citation>
    <scope>NUCLEOTIDE SEQUENCE</scope>
    <source>
        <strain evidence="8">CHK193-30670</strain>
    </source>
</reference>
<evidence type="ECO:0000256" key="2">
    <source>
        <dbReference type="ARBA" id="ARBA00008854"/>
    </source>
</evidence>
<comment type="caution">
    <text evidence="8">The sequence shown here is derived from an EMBL/GenBank/DDBJ whole genome shotgun (WGS) entry which is preliminary data.</text>
</comment>
<gene>
    <name evidence="8" type="ORF">IAB68_06270</name>
</gene>
<evidence type="ECO:0000256" key="5">
    <source>
        <dbReference type="ARBA" id="ARBA00023136"/>
    </source>
</evidence>
<evidence type="ECO:0000313" key="8">
    <source>
        <dbReference type="EMBL" id="HIU40882.1"/>
    </source>
</evidence>
<keyword evidence="3 7" id="KW-0812">Transmembrane</keyword>
<proteinExistence type="inferred from homology"/>
<dbReference type="PANTHER" id="PTHR34478">
    <property type="entry name" value="PROTEIN LEMA"/>
    <property type="match status" value="1"/>
</dbReference>
<dbReference type="EMBL" id="DVMT01000064">
    <property type="protein sequence ID" value="HIU40882.1"/>
    <property type="molecule type" value="Genomic_DNA"/>
</dbReference>
<evidence type="ECO:0000313" key="9">
    <source>
        <dbReference type="Proteomes" id="UP000824074"/>
    </source>
</evidence>
<comment type="similarity">
    <text evidence="2">Belongs to the LemA family.</text>
</comment>
<protein>
    <submittedName>
        <fullName evidence="8">LemA family protein</fullName>
    </submittedName>
</protein>
<dbReference type="GO" id="GO:0016020">
    <property type="term" value="C:membrane"/>
    <property type="evidence" value="ECO:0007669"/>
    <property type="project" value="UniProtKB-SubCell"/>
</dbReference>
<dbReference type="InterPro" id="IPR023353">
    <property type="entry name" value="LemA-like_dom_sf"/>
</dbReference>
<feature type="coiled-coil region" evidence="6">
    <location>
        <begin position="110"/>
        <end position="137"/>
    </location>
</feature>
<keyword evidence="5 7" id="KW-0472">Membrane</keyword>
<evidence type="ECO:0000256" key="1">
    <source>
        <dbReference type="ARBA" id="ARBA00004167"/>
    </source>
</evidence>
<name>A0A9D1IRN2_9FIRM</name>
<sequence>MIALIVIAVIVVLLIIYFIATYNSLVDLRNKVKDSWSQIDVVLKNRNDLIPNLVETVKGYAKHEKTTLDAVITARNKAVNAKTNEEEMKAAGEVTEALGRLFALAENYPDLKANQNFMDLQNKLNEVEEKIRFARQFYNDTVLTYQNKLEMFPSNIVAKMFGFKPETFFEATEEERKNVEVKF</sequence>
<feature type="transmembrane region" description="Helical" evidence="7">
    <location>
        <begin position="6"/>
        <end position="25"/>
    </location>
</feature>
<accession>A0A9D1IRN2</accession>
<dbReference type="InterPro" id="IPR007156">
    <property type="entry name" value="MamQ_LemA"/>
</dbReference>
<comment type="subcellular location">
    <subcellularLocation>
        <location evidence="1">Membrane</location>
        <topology evidence="1">Single-pass membrane protein</topology>
    </subcellularLocation>
</comment>
<dbReference type="SUPFAM" id="SSF140478">
    <property type="entry name" value="LemA-like"/>
    <property type="match status" value="1"/>
</dbReference>
<dbReference type="AlphaFoldDB" id="A0A9D1IRN2"/>
<organism evidence="8 9">
    <name type="scientific">Candidatus Aphodocola excrementigallinarum</name>
    <dbReference type="NCBI Taxonomy" id="2840670"/>
    <lineage>
        <taxon>Bacteria</taxon>
        <taxon>Bacillati</taxon>
        <taxon>Bacillota</taxon>
        <taxon>Bacilli</taxon>
        <taxon>Candidatus Aphodocola</taxon>
    </lineage>
</organism>
<keyword evidence="6" id="KW-0175">Coiled coil</keyword>
<evidence type="ECO:0000256" key="4">
    <source>
        <dbReference type="ARBA" id="ARBA00022989"/>
    </source>
</evidence>
<dbReference type="Gene3D" id="1.20.1440.20">
    <property type="entry name" value="LemA-like domain"/>
    <property type="match status" value="1"/>
</dbReference>
<evidence type="ECO:0000256" key="7">
    <source>
        <dbReference type="SAM" id="Phobius"/>
    </source>
</evidence>
<dbReference type="Proteomes" id="UP000824074">
    <property type="component" value="Unassembled WGS sequence"/>
</dbReference>